<proteinExistence type="predicted"/>
<accession>A0A5C0VKI9</accession>
<protein>
    <submittedName>
        <fullName evidence="5">Response regulator</fullName>
    </submittedName>
</protein>
<dbReference type="CDD" id="cd17546">
    <property type="entry name" value="REC_hyHK_CKI1_RcsC-like"/>
    <property type="match status" value="1"/>
</dbReference>
<evidence type="ECO:0000313" key="6">
    <source>
        <dbReference type="Proteomes" id="UP000323653"/>
    </source>
</evidence>
<dbReference type="AlphaFoldDB" id="A0A5C0VKI9"/>
<dbReference type="PROSITE" id="PS50110">
    <property type="entry name" value="RESPONSE_REGULATORY"/>
    <property type="match status" value="1"/>
</dbReference>
<feature type="modified residue" description="4-aspartylphosphate" evidence="3">
    <location>
        <position position="68"/>
    </location>
</feature>
<dbReference type="InterPro" id="IPR001789">
    <property type="entry name" value="Sig_transdc_resp-reg_receiver"/>
</dbReference>
<dbReference type="GO" id="GO:0000160">
    <property type="term" value="P:phosphorelay signal transduction system"/>
    <property type="evidence" value="ECO:0007669"/>
    <property type="project" value="UniProtKB-KW"/>
</dbReference>
<organism evidence="5 6">
    <name type="scientific">Pedobacter aquae</name>
    <dbReference type="NCBI Taxonomy" id="2605747"/>
    <lineage>
        <taxon>Bacteria</taxon>
        <taxon>Pseudomonadati</taxon>
        <taxon>Bacteroidota</taxon>
        <taxon>Sphingobacteriia</taxon>
        <taxon>Sphingobacteriales</taxon>
        <taxon>Sphingobacteriaceae</taxon>
        <taxon>Pedobacter</taxon>
    </lineage>
</organism>
<evidence type="ECO:0000259" key="4">
    <source>
        <dbReference type="PROSITE" id="PS50110"/>
    </source>
</evidence>
<reference evidence="5 6" key="1">
    <citation type="submission" date="2019-08" db="EMBL/GenBank/DDBJ databases">
        <title>Pedobacter sp. nov., isolated from Han river, South Korea.</title>
        <authorList>
            <person name="Lee D.-H."/>
            <person name="Kim Y.-S."/>
            <person name="Hwang E.-M."/>
            <person name="Le Tran T.C."/>
            <person name="Cha C.-J."/>
        </authorList>
    </citation>
    <scope>NUCLEOTIDE SEQUENCE [LARGE SCALE GENOMIC DNA]</scope>
    <source>
        <strain evidence="5 6">CJ43</strain>
    </source>
</reference>
<gene>
    <name evidence="5" type="ORF">FYC62_14065</name>
</gene>
<dbReference type="Pfam" id="PF00072">
    <property type="entry name" value="Response_reg"/>
    <property type="match status" value="1"/>
</dbReference>
<dbReference type="SMART" id="SM00448">
    <property type="entry name" value="REC"/>
    <property type="match status" value="1"/>
</dbReference>
<dbReference type="PANTHER" id="PTHR45339:SF1">
    <property type="entry name" value="HYBRID SIGNAL TRANSDUCTION HISTIDINE KINASE J"/>
    <property type="match status" value="1"/>
</dbReference>
<feature type="domain" description="Response regulatory" evidence="4">
    <location>
        <begin position="19"/>
        <end position="133"/>
    </location>
</feature>
<evidence type="ECO:0000256" key="2">
    <source>
        <dbReference type="ARBA" id="ARBA00023012"/>
    </source>
</evidence>
<evidence type="ECO:0000313" key="5">
    <source>
        <dbReference type="EMBL" id="QEK52657.1"/>
    </source>
</evidence>
<dbReference type="EMBL" id="CP043329">
    <property type="protein sequence ID" value="QEK52657.1"/>
    <property type="molecule type" value="Genomic_DNA"/>
</dbReference>
<evidence type="ECO:0000256" key="3">
    <source>
        <dbReference type="PROSITE-ProRule" id="PRU00169"/>
    </source>
</evidence>
<keyword evidence="1 3" id="KW-0597">Phosphoprotein</keyword>
<dbReference type="PANTHER" id="PTHR45339">
    <property type="entry name" value="HYBRID SIGNAL TRANSDUCTION HISTIDINE KINASE J"/>
    <property type="match status" value="1"/>
</dbReference>
<dbReference type="Proteomes" id="UP000323653">
    <property type="component" value="Chromosome"/>
</dbReference>
<dbReference type="KEGG" id="pej:FYC62_14065"/>
<dbReference type="Gene3D" id="3.40.50.2300">
    <property type="match status" value="1"/>
</dbReference>
<dbReference type="InterPro" id="IPR011006">
    <property type="entry name" value="CheY-like_superfamily"/>
</dbReference>
<dbReference type="SUPFAM" id="SSF52172">
    <property type="entry name" value="CheY-like"/>
    <property type="match status" value="1"/>
</dbReference>
<dbReference type="RefSeq" id="WP_039455298.1">
    <property type="nucleotide sequence ID" value="NZ_CP043329.1"/>
</dbReference>
<name>A0A5C0VKI9_9SPHI</name>
<keyword evidence="2" id="KW-0902">Two-component regulatory system</keyword>
<evidence type="ECO:0000256" key="1">
    <source>
        <dbReference type="ARBA" id="ARBA00022553"/>
    </source>
</evidence>
<sequence>MQNQNINEELLKKNRVPKTILIAEDDSINVLLLKKILVPLNFNVVIAENGLEAVEKFKEAQYDLILMDVYMPEMDGLEAIRQIKALNLSTPPIVIVSAANLDERVISQDLGVKYFLSKPIGLMEFKELLNRLL</sequence>
<keyword evidence="6" id="KW-1185">Reference proteome</keyword>